<dbReference type="Pfam" id="PF18125">
    <property type="entry name" value="RlmM_FDX"/>
    <property type="match status" value="1"/>
</dbReference>
<reference evidence="2" key="1">
    <citation type="submission" date="2018-06" db="EMBL/GenBank/DDBJ databases">
        <authorList>
            <person name="Zhirakovskaya E."/>
        </authorList>
    </citation>
    <scope>NUCLEOTIDE SEQUENCE</scope>
</reference>
<organism evidence="2">
    <name type="scientific">hydrothermal vent metagenome</name>
    <dbReference type="NCBI Taxonomy" id="652676"/>
    <lineage>
        <taxon>unclassified sequences</taxon>
        <taxon>metagenomes</taxon>
        <taxon>ecological metagenomes</taxon>
    </lineage>
</organism>
<accession>A0A3B0WNU8</accession>
<gene>
    <name evidence="2" type="ORF">MNBD_GAMMA07-2034</name>
</gene>
<feature type="non-terminal residue" evidence="2">
    <location>
        <position position="45"/>
    </location>
</feature>
<protein>
    <recommendedName>
        <fullName evidence="1">RlmM ferredoxin-like domain-containing protein</fullName>
    </recommendedName>
</protein>
<sequence>MKPLCCLLYCRPGFEKESASEIMQLTQSKQIQGYIKAKPDSGYIG</sequence>
<dbReference type="AlphaFoldDB" id="A0A3B0WNU8"/>
<feature type="domain" description="RlmM ferredoxin-like" evidence="1">
    <location>
        <begin position="5"/>
        <end position="44"/>
    </location>
</feature>
<evidence type="ECO:0000259" key="1">
    <source>
        <dbReference type="Pfam" id="PF18125"/>
    </source>
</evidence>
<name>A0A3B0WNU8_9ZZZZ</name>
<dbReference type="InterPro" id="IPR040739">
    <property type="entry name" value="RlmM_FDX"/>
</dbReference>
<proteinExistence type="predicted"/>
<evidence type="ECO:0000313" key="2">
    <source>
        <dbReference type="EMBL" id="VAW57648.1"/>
    </source>
</evidence>
<dbReference type="Gene3D" id="3.30.70.2810">
    <property type="match status" value="1"/>
</dbReference>
<dbReference type="EMBL" id="UOFF01000433">
    <property type="protein sequence ID" value="VAW57648.1"/>
    <property type="molecule type" value="Genomic_DNA"/>
</dbReference>